<feature type="domain" description="NAD(P)-binding" evidence="1">
    <location>
        <begin position="6"/>
        <end position="142"/>
    </location>
</feature>
<dbReference type="InterPro" id="IPR052718">
    <property type="entry name" value="NmrA-type_oxidoreductase"/>
</dbReference>
<dbReference type="Pfam" id="PF13460">
    <property type="entry name" value="NAD_binding_10"/>
    <property type="match status" value="1"/>
</dbReference>
<dbReference type="PANTHER" id="PTHR47129:SF1">
    <property type="entry name" value="NMRA-LIKE DOMAIN-CONTAINING PROTEIN"/>
    <property type="match status" value="1"/>
</dbReference>
<dbReference type="Proteomes" id="UP000295497">
    <property type="component" value="Chromosome"/>
</dbReference>
<accession>A0A4P2QR44</accession>
<evidence type="ECO:0000259" key="1">
    <source>
        <dbReference type="Pfam" id="PF13460"/>
    </source>
</evidence>
<reference evidence="2 3" key="1">
    <citation type="submission" date="2015-09" db="EMBL/GenBank/DDBJ databases">
        <title>Sorangium comparison.</title>
        <authorList>
            <person name="Zaburannyi N."/>
            <person name="Bunk B."/>
            <person name="Overmann J."/>
            <person name="Mueller R."/>
        </authorList>
    </citation>
    <scope>NUCLEOTIDE SEQUENCE [LARGE SCALE GENOMIC DNA]</scope>
    <source>
        <strain evidence="2 3">So ce836</strain>
    </source>
</reference>
<dbReference type="Gene3D" id="3.40.50.720">
    <property type="entry name" value="NAD(P)-binding Rossmann-like Domain"/>
    <property type="match status" value="1"/>
</dbReference>
<dbReference type="SUPFAM" id="SSF51735">
    <property type="entry name" value="NAD(P)-binding Rossmann-fold domains"/>
    <property type="match status" value="1"/>
</dbReference>
<proteinExistence type="predicted"/>
<dbReference type="EMBL" id="CP012672">
    <property type="protein sequence ID" value="AUX32003.1"/>
    <property type="molecule type" value="Genomic_DNA"/>
</dbReference>
<dbReference type="InterPro" id="IPR016040">
    <property type="entry name" value="NAD(P)-bd_dom"/>
</dbReference>
<dbReference type="AlphaFoldDB" id="A0A4P2QR44"/>
<dbReference type="RefSeq" id="WP_129575690.1">
    <property type="nucleotide sequence ID" value="NZ_CP012672.1"/>
</dbReference>
<sequence>MIIVTGANGQLGRAITERLLQRVPAARLGVSVRNPEQASALAERGVRVRRGAFDDPASLRHAFEGASHVLIVSIDSAGEAAVRQHEAALEAARAAGARRVLYTSHMGSNPASRFAPMRDHAATEASLQRSGVAFTSLRNGFYAASGLMLLERALETGKLIAPEDGPISWTEHGDLAEAAVIALTDEARLEGSTPPLTASAALDLAEIAAIASELLGRSIARVTVSDRAFRADMVSHGVPEERADLLLGLFAASREREFAAVDPTLERLLGRAPMSMRRYLAARLSR</sequence>
<gene>
    <name evidence="2" type="primary">nmrA</name>
    <name evidence="2" type="ORF">SOCE836_041390</name>
</gene>
<protein>
    <submittedName>
        <fullName evidence="2">NmrA family transcriptional regulator</fullName>
    </submittedName>
</protein>
<name>A0A4P2QR44_SORCE</name>
<evidence type="ECO:0000313" key="3">
    <source>
        <dbReference type="Proteomes" id="UP000295497"/>
    </source>
</evidence>
<organism evidence="2 3">
    <name type="scientific">Sorangium cellulosum</name>
    <name type="common">Polyangium cellulosum</name>
    <dbReference type="NCBI Taxonomy" id="56"/>
    <lineage>
        <taxon>Bacteria</taxon>
        <taxon>Pseudomonadati</taxon>
        <taxon>Myxococcota</taxon>
        <taxon>Polyangia</taxon>
        <taxon>Polyangiales</taxon>
        <taxon>Polyangiaceae</taxon>
        <taxon>Sorangium</taxon>
    </lineage>
</organism>
<dbReference type="Gene3D" id="3.90.25.10">
    <property type="entry name" value="UDP-galactose 4-epimerase, domain 1"/>
    <property type="match status" value="1"/>
</dbReference>
<evidence type="ECO:0000313" key="2">
    <source>
        <dbReference type="EMBL" id="AUX32003.1"/>
    </source>
</evidence>
<dbReference type="InterPro" id="IPR036291">
    <property type="entry name" value="NAD(P)-bd_dom_sf"/>
</dbReference>
<dbReference type="PANTHER" id="PTHR47129">
    <property type="entry name" value="QUINONE OXIDOREDUCTASE 2"/>
    <property type="match status" value="1"/>
</dbReference>